<name>A0ABC8JA45_ERUVS</name>
<gene>
    <name evidence="1" type="ORF">ERUC_LOCUS7977</name>
</gene>
<evidence type="ECO:0000313" key="1">
    <source>
        <dbReference type="EMBL" id="CAH8317531.1"/>
    </source>
</evidence>
<comment type="caution">
    <text evidence="1">The sequence shown here is derived from an EMBL/GenBank/DDBJ whole genome shotgun (WGS) entry which is preliminary data.</text>
</comment>
<organism evidence="1 2">
    <name type="scientific">Eruca vesicaria subsp. sativa</name>
    <name type="common">Garden rocket</name>
    <name type="synonym">Eruca sativa</name>
    <dbReference type="NCBI Taxonomy" id="29727"/>
    <lineage>
        <taxon>Eukaryota</taxon>
        <taxon>Viridiplantae</taxon>
        <taxon>Streptophyta</taxon>
        <taxon>Embryophyta</taxon>
        <taxon>Tracheophyta</taxon>
        <taxon>Spermatophyta</taxon>
        <taxon>Magnoliopsida</taxon>
        <taxon>eudicotyledons</taxon>
        <taxon>Gunneridae</taxon>
        <taxon>Pentapetalae</taxon>
        <taxon>rosids</taxon>
        <taxon>malvids</taxon>
        <taxon>Brassicales</taxon>
        <taxon>Brassicaceae</taxon>
        <taxon>Brassiceae</taxon>
        <taxon>Eruca</taxon>
    </lineage>
</organism>
<sequence length="85" mass="10070">MLEDVQKLKNPLFLRIAAAGLRHQLQLQSSISLLDFLMREEAAQRYNEVHENTIKETYKDLYPHLSRIIPKRFVNAWDLKKLHSP</sequence>
<proteinExistence type="predicted"/>
<protein>
    <submittedName>
        <fullName evidence="1">Uncharacterized protein</fullName>
    </submittedName>
</protein>
<accession>A0ABC8JA45</accession>
<evidence type="ECO:0000313" key="2">
    <source>
        <dbReference type="Proteomes" id="UP001642260"/>
    </source>
</evidence>
<dbReference type="AlphaFoldDB" id="A0ABC8JA45"/>
<reference evidence="1 2" key="1">
    <citation type="submission" date="2022-03" db="EMBL/GenBank/DDBJ databases">
        <authorList>
            <person name="Macdonald S."/>
            <person name="Ahmed S."/>
            <person name="Newling K."/>
        </authorList>
    </citation>
    <scope>NUCLEOTIDE SEQUENCE [LARGE SCALE GENOMIC DNA]</scope>
</reference>
<dbReference type="Proteomes" id="UP001642260">
    <property type="component" value="Unassembled WGS sequence"/>
</dbReference>
<keyword evidence="2" id="KW-1185">Reference proteome</keyword>
<dbReference type="EMBL" id="CAKOAT010086043">
    <property type="protein sequence ID" value="CAH8317531.1"/>
    <property type="molecule type" value="Genomic_DNA"/>
</dbReference>